<evidence type="ECO:0000256" key="1">
    <source>
        <dbReference type="ARBA" id="ARBA00004651"/>
    </source>
</evidence>
<dbReference type="PANTHER" id="PTHR33908">
    <property type="entry name" value="MANNOSYLTRANSFERASE YKCB-RELATED"/>
    <property type="match status" value="1"/>
</dbReference>
<keyword evidence="3" id="KW-0328">Glycosyltransferase</keyword>
<dbReference type="AlphaFoldDB" id="A0A3M0HS56"/>
<protein>
    <submittedName>
        <fullName evidence="9">Uncharacterized protein</fullName>
    </submittedName>
</protein>
<dbReference type="EMBL" id="PENI01000052">
    <property type="protein sequence ID" value="RMB79857.1"/>
    <property type="molecule type" value="Genomic_DNA"/>
</dbReference>
<proteinExistence type="predicted"/>
<dbReference type="OrthoDB" id="5318634at2"/>
<organism evidence="9 10">
    <name type="scientific">Streptomyces shenzhenensis</name>
    <dbReference type="NCBI Taxonomy" id="943815"/>
    <lineage>
        <taxon>Bacteria</taxon>
        <taxon>Bacillati</taxon>
        <taxon>Actinomycetota</taxon>
        <taxon>Actinomycetes</taxon>
        <taxon>Kitasatosporales</taxon>
        <taxon>Streptomycetaceae</taxon>
        <taxon>Streptomyces</taxon>
    </lineage>
</organism>
<keyword evidence="7 8" id="KW-0472">Membrane</keyword>
<evidence type="ECO:0000256" key="5">
    <source>
        <dbReference type="ARBA" id="ARBA00022692"/>
    </source>
</evidence>
<feature type="transmembrane region" description="Helical" evidence="8">
    <location>
        <begin position="164"/>
        <end position="190"/>
    </location>
</feature>
<evidence type="ECO:0000256" key="3">
    <source>
        <dbReference type="ARBA" id="ARBA00022676"/>
    </source>
</evidence>
<dbReference type="GO" id="GO:0009103">
    <property type="term" value="P:lipopolysaccharide biosynthetic process"/>
    <property type="evidence" value="ECO:0007669"/>
    <property type="project" value="UniProtKB-ARBA"/>
</dbReference>
<keyword evidence="5 8" id="KW-0812">Transmembrane</keyword>
<feature type="transmembrane region" description="Helical" evidence="8">
    <location>
        <begin position="97"/>
        <end position="115"/>
    </location>
</feature>
<sequence>MATPAAVMLVLGLWGIDRGGMWRDEAVTFQVARRSVPEIWRLLHDVDAVHGLYYLVMHAVLALGPGEVLLRLPSVCGAAAAAALVAALGARLVGPRAGLWAGLLYAITPMVGHYAQEGRSYALVAAGAAGATLLLVRAVDRTPGSGERAGREQAGAAGRRGRGWWAYGAVLGVTCLLHEFAVLLLLAHAVTLALARVARGVWCRWACAAGAVVLALLPMALVSHAQSAQVSWLREPDLDRAQALLRAFAGPTPAVYWTCLALAAPALTRLVGRRGEITCAAVALPLAVVPPVTLMLASRFSPLYVDRYVLYALAGVPLLVAAGADRVAGWPARSRSGSPLLTLAGVLAVAVALAHQLPLLRADRFADHRPDNLAAVSRVAARELRPGDPVLFVPGQTRATALAYPAGFRGMRDVALAAGASASGTLYGTEVDAKILRRRLAALDRVWVVADRYAVQPPRRPRNPLDRLKLSVVTEQFVLREQSARDRVLLRLYVRRTLATDGPVAQAAPPAPRRPGHW</sequence>
<evidence type="ECO:0000256" key="2">
    <source>
        <dbReference type="ARBA" id="ARBA00022475"/>
    </source>
</evidence>
<feature type="transmembrane region" description="Helical" evidence="8">
    <location>
        <begin position="340"/>
        <end position="360"/>
    </location>
</feature>
<keyword evidence="4" id="KW-0808">Transferase</keyword>
<evidence type="ECO:0000313" key="9">
    <source>
        <dbReference type="EMBL" id="RMB79857.1"/>
    </source>
</evidence>
<keyword evidence="6 8" id="KW-1133">Transmembrane helix</keyword>
<accession>A0A3M0HS56</accession>
<dbReference type="GO" id="GO:0010041">
    <property type="term" value="P:response to iron(III) ion"/>
    <property type="evidence" value="ECO:0007669"/>
    <property type="project" value="TreeGrafter"/>
</dbReference>
<comment type="caution">
    <text evidence="9">The sequence shown here is derived from an EMBL/GenBank/DDBJ whole genome shotgun (WGS) entry which is preliminary data.</text>
</comment>
<name>A0A3M0HS56_9ACTN</name>
<dbReference type="InterPro" id="IPR050297">
    <property type="entry name" value="LipidA_mod_glycosyltrf_83"/>
</dbReference>
<dbReference type="Proteomes" id="UP000270471">
    <property type="component" value="Unassembled WGS sequence"/>
</dbReference>
<dbReference type="PANTHER" id="PTHR33908:SF3">
    <property type="entry name" value="UNDECAPRENYL PHOSPHATE-ALPHA-4-AMINO-4-DEOXY-L-ARABINOSE ARABINOSYL TRANSFERASE"/>
    <property type="match status" value="1"/>
</dbReference>
<evidence type="ECO:0000256" key="8">
    <source>
        <dbReference type="SAM" id="Phobius"/>
    </source>
</evidence>
<dbReference type="GO" id="GO:0005886">
    <property type="term" value="C:plasma membrane"/>
    <property type="evidence" value="ECO:0007669"/>
    <property type="project" value="UniProtKB-SubCell"/>
</dbReference>
<evidence type="ECO:0000313" key="10">
    <source>
        <dbReference type="Proteomes" id="UP000270471"/>
    </source>
</evidence>
<feature type="transmembrane region" description="Helical" evidence="8">
    <location>
        <begin position="243"/>
        <end position="263"/>
    </location>
</feature>
<gene>
    <name evidence="9" type="ORF">CTZ28_43490</name>
</gene>
<feature type="transmembrane region" description="Helical" evidence="8">
    <location>
        <begin position="202"/>
        <end position="222"/>
    </location>
</feature>
<reference evidence="9 10" key="1">
    <citation type="submission" date="2017-11" db="EMBL/GenBank/DDBJ databases">
        <title>Draft genome of actinobacteria isolated from guarana (Paullinia cupana (Mart.) Ducke.</title>
        <authorList>
            <person name="Siqueira K.A."/>
            <person name="Liotti R.G."/>
            <person name="Mendes T.A.O."/>
            <person name="Soares M.A."/>
        </authorList>
    </citation>
    <scope>NUCLEOTIDE SEQUENCE [LARGE SCALE GENOMIC DNA]</scope>
    <source>
        <strain evidence="9 10">193</strain>
    </source>
</reference>
<keyword evidence="10" id="KW-1185">Reference proteome</keyword>
<comment type="subcellular location">
    <subcellularLocation>
        <location evidence="1">Cell membrane</location>
        <topology evidence="1">Multi-pass membrane protein</topology>
    </subcellularLocation>
</comment>
<evidence type="ECO:0000256" key="4">
    <source>
        <dbReference type="ARBA" id="ARBA00022679"/>
    </source>
</evidence>
<dbReference type="GO" id="GO:0016763">
    <property type="term" value="F:pentosyltransferase activity"/>
    <property type="evidence" value="ECO:0007669"/>
    <property type="project" value="TreeGrafter"/>
</dbReference>
<evidence type="ECO:0000256" key="7">
    <source>
        <dbReference type="ARBA" id="ARBA00023136"/>
    </source>
</evidence>
<feature type="transmembrane region" description="Helical" evidence="8">
    <location>
        <begin position="275"/>
        <end position="296"/>
    </location>
</feature>
<feature type="transmembrane region" description="Helical" evidence="8">
    <location>
        <begin position="308"/>
        <end position="328"/>
    </location>
</feature>
<keyword evidence="2" id="KW-1003">Cell membrane</keyword>
<feature type="transmembrane region" description="Helical" evidence="8">
    <location>
        <begin position="69"/>
        <end position="90"/>
    </location>
</feature>
<evidence type="ECO:0000256" key="6">
    <source>
        <dbReference type="ARBA" id="ARBA00022989"/>
    </source>
</evidence>